<organism evidence="3 4">
    <name type="scientific">Pseudovibrio denitrificans</name>
    <dbReference type="NCBI Taxonomy" id="258256"/>
    <lineage>
        <taxon>Bacteria</taxon>
        <taxon>Pseudomonadati</taxon>
        <taxon>Pseudomonadota</taxon>
        <taxon>Alphaproteobacteria</taxon>
        <taxon>Hyphomicrobiales</taxon>
        <taxon>Stappiaceae</taxon>
        <taxon>Pseudovibrio</taxon>
    </lineage>
</organism>
<evidence type="ECO:0000313" key="3">
    <source>
        <dbReference type="EMBL" id="SFU01835.1"/>
    </source>
</evidence>
<dbReference type="InterPro" id="IPR002347">
    <property type="entry name" value="SDR_fam"/>
</dbReference>
<reference evidence="4" key="1">
    <citation type="submission" date="2016-10" db="EMBL/GenBank/DDBJ databases">
        <authorList>
            <person name="Varghese N."/>
            <person name="Submissions S."/>
        </authorList>
    </citation>
    <scope>NUCLEOTIDE SEQUENCE [LARGE SCALE GENOMIC DNA]</scope>
    <source>
        <strain evidence="4">DSM 17465</strain>
    </source>
</reference>
<dbReference type="AlphaFoldDB" id="A0A1I7CQY2"/>
<dbReference type="GO" id="GO:0016020">
    <property type="term" value="C:membrane"/>
    <property type="evidence" value="ECO:0007669"/>
    <property type="project" value="TreeGrafter"/>
</dbReference>
<dbReference type="CDD" id="cd05233">
    <property type="entry name" value="SDR_c"/>
    <property type="match status" value="1"/>
</dbReference>
<dbReference type="Proteomes" id="UP000183371">
    <property type="component" value="Unassembled WGS sequence"/>
</dbReference>
<evidence type="ECO:0000313" key="4">
    <source>
        <dbReference type="Proteomes" id="UP000183371"/>
    </source>
</evidence>
<evidence type="ECO:0000256" key="1">
    <source>
        <dbReference type="ARBA" id="ARBA00006484"/>
    </source>
</evidence>
<comment type="similarity">
    <text evidence="1">Belongs to the short-chain dehydrogenases/reductases (SDR) family.</text>
</comment>
<dbReference type="PANTHER" id="PTHR44196:SF1">
    <property type="entry name" value="DEHYDROGENASE_REDUCTASE SDR FAMILY MEMBER 7B"/>
    <property type="match status" value="1"/>
</dbReference>
<dbReference type="EMBL" id="FPBD01000006">
    <property type="protein sequence ID" value="SFU01835.1"/>
    <property type="molecule type" value="Genomic_DNA"/>
</dbReference>
<proteinExistence type="inferred from homology"/>
<name>A0A1I7CQY2_9HYPH</name>
<protein>
    <submittedName>
        <fullName evidence="3">NAD(P)-dependent dehydrogenase, short-chain alcohol dehydrogenase family</fullName>
    </submittedName>
</protein>
<sequence>MKKNILIVGGTSGVSLELAKHYANEGHNVCVTGRKQPDIEEVTFQNFAMTHDPIQLGQDIDRVLECFDPVHTLVYAAGFLQRGHIDELEDNDLGAMVNVGLLAPMLLIQRLKRRSDFPLKIILITSSSQYTPRELEPAYCATKSGLGMLGASLVRDQSLGKVLVVAPSGIRTSFWDNTYEDTKTMLDPIWVANQIVELSSGSFKYKYAKLLRNPERVEVVECLNNDMMPITTHDPATQLV</sequence>
<dbReference type="SUPFAM" id="SSF51735">
    <property type="entry name" value="NAD(P)-binding Rossmann-fold domains"/>
    <property type="match status" value="1"/>
</dbReference>
<evidence type="ECO:0000256" key="2">
    <source>
        <dbReference type="ARBA" id="ARBA00023002"/>
    </source>
</evidence>
<gene>
    <name evidence="3" type="ORF">SAMN05444141_106310</name>
</gene>
<keyword evidence="4" id="KW-1185">Reference proteome</keyword>
<accession>A0A1I7CQY2</accession>
<dbReference type="RefSeq" id="WP_054784339.1">
    <property type="nucleotide sequence ID" value="NZ_FPBD01000006.1"/>
</dbReference>
<dbReference type="PANTHER" id="PTHR44196">
    <property type="entry name" value="DEHYDROGENASE/REDUCTASE SDR FAMILY MEMBER 7B"/>
    <property type="match status" value="1"/>
</dbReference>
<dbReference type="InterPro" id="IPR036291">
    <property type="entry name" value="NAD(P)-bd_dom_sf"/>
</dbReference>
<dbReference type="Gene3D" id="3.40.50.720">
    <property type="entry name" value="NAD(P)-binding Rossmann-like Domain"/>
    <property type="match status" value="1"/>
</dbReference>
<keyword evidence="2" id="KW-0560">Oxidoreductase</keyword>
<dbReference type="GO" id="GO:0016491">
    <property type="term" value="F:oxidoreductase activity"/>
    <property type="evidence" value="ECO:0007669"/>
    <property type="project" value="UniProtKB-KW"/>
</dbReference>
<dbReference type="Pfam" id="PF00106">
    <property type="entry name" value="adh_short"/>
    <property type="match status" value="1"/>
</dbReference>